<protein>
    <submittedName>
        <fullName evidence="1">Uncharacterized protein</fullName>
    </submittedName>
</protein>
<reference evidence="1" key="1">
    <citation type="submission" date="2018-04" db="EMBL/GenBank/DDBJ databases">
        <title>Whole genome sequencing of Hypsizygus marmoreus.</title>
        <authorList>
            <person name="Choi I.-G."/>
            <person name="Min B."/>
            <person name="Kim J.-G."/>
            <person name="Kim S."/>
            <person name="Oh Y.-L."/>
            <person name="Kong W.-S."/>
            <person name="Park H."/>
            <person name="Jeong J."/>
            <person name="Song E.-S."/>
        </authorList>
    </citation>
    <scope>NUCLEOTIDE SEQUENCE [LARGE SCALE GENOMIC DNA]</scope>
    <source>
        <strain evidence="1">51987-8</strain>
    </source>
</reference>
<keyword evidence="2" id="KW-1185">Reference proteome</keyword>
<evidence type="ECO:0000313" key="2">
    <source>
        <dbReference type="Proteomes" id="UP000076154"/>
    </source>
</evidence>
<gene>
    <name evidence="1" type="ORF">Hypma_000156</name>
</gene>
<name>A0A369KDM9_HYPMA</name>
<accession>A0A369KDM9</accession>
<dbReference type="AlphaFoldDB" id="A0A369KDM9"/>
<proteinExistence type="predicted"/>
<dbReference type="Proteomes" id="UP000076154">
    <property type="component" value="Unassembled WGS sequence"/>
</dbReference>
<organism evidence="1 2">
    <name type="scientific">Hypsizygus marmoreus</name>
    <name type="common">White beech mushroom</name>
    <name type="synonym">Agaricus marmoreus</name>
    <dbReference type="NCBI Taxonomy" id="39966"/>
    <lineage>
        <taxon>Eukaryota</taxon>
        <taxon>Fungi</taxon>
        <taxon>Dikarya</taxon>
        <taxon>Basidiomycota</taxon>
        <taxon>Agaricomycotina</taxon>
        <taxon>Agaricomycetes</taxon>
        <taxon>Agaricomycetidae</taxon>
        <taxon>Agaricales</taxon>
        <taxon>Tricholomatineae</taxon>
        <taxon>Lyophyllaceae</taxon>
        <taxon>Hypsizygus</taxon>
    </lineage>
</organism>
<dbReference type="EMBL" id="LUEZ02000002">
    <property type="protein sequence ID" value="RDB30987.1"/>
    <property type="molecule type" value="Genomic_DNA"/>
</dbReference>
<dbReference type="InParanoid" id="A0A369KDM9"/>
<evidence type="ECO:0000313" key="1">
    <source>
        <dbReference type="EMBL" id="RDB30987.1"/>
    </source>
</evidence>
<comment type="caution">
    <text evidence="1">The sequence shown here is derived from an EMBL/GenBank/DDBJ whole genome shotgun (WGS) entry which is preliminary data.</text>
</comment>
<sequence>MSRRRSSSSRGTLTAVYGSSIFGTANLDSLLPCTKSRFYFLRVVGAHSAVREVKSISSEWRSGGSMAISQSAKQAEVEVVYHPESGLSPQPGLLMFGQPHQYASPGHHVGILELAVTYSKLKS</sequence>